<dbReference type="InterPro" id="IPR005500">
    <property type="entry name" value="DUF309"/>
</dbReference>
<reference evidence="1 2" key="1">
    <citation type="journal article" date="2024" name="Int. J. Syst. Evol. Microbiol.">
        <title>Paenibacillus hexagrammi sp. nov., a novel bacterium isolated from the gut content of Hexagrammos agrammus.</title>
        <authorList>
            <person name="Jung H.K."/>
            <person name="Kim D.G."/>
            <person name="Zin H."/>
            <person name="Park J."/>
            <person name="Jung H."/>
            <person name="Kim Y.O."/>
            <person name="Kong H.J."/>
            <person name="Kim J.W."/>
            <person name="Kim Y.S."/>
        </authorList>
    </citation>
    <scope>NUCLEOTIDE SEQUENCE [LARGE SCALE GENOMIC DNA]</scope>
    <source>
        <strain evidence="1 2">YPD9-1</strain>
    </source>
</reference>
<dbReference type="Gene3D" id="1.10.3450.10">
    <property type="entry name" value="TTHA0068-like"/>
    <property type="match status" value="1"/>
</dbReference>
<dbReference type="RefSeq" id="WP_235117927.1">
    <property type="nucleotide sequence ID" value="NZ_CP090978.1"/>
</dbReference>
<gene>
    <name evidence="1" type="ORF">L0M14_17405</name>
</gene>
<accession>A0ABY3SEJ9</accession>
<dbReference type="SUPFAM" id="SSF140663">
    <property type="entry name" value="TTHA0068-like"/>
    <property type="match status" value="1"/>
</dbReference>
<keyword evidence="2" id="KW-1185">Reference proteome</keyword>
<evidence type="ECO:0000313" key="1">
    <source>
        <dbReference type="EMBL" id="UJF31581.1"/>
    </source>
</evidence>
<dbReference type="InterPro" id="IPR023203">
    <property type="entry name" value="TTHA0068_sf"/>
</dbReference>
<sequence length="143" mass="16601">MNQNQYDRLYVEYLYYFNEARDYFECHEVMEELWLEEGRSPLYQGLLQIAVGLYHHANGNVSGSIKLFSAGIQKLENYPTPTLGIDLNKLLNDSRVYLNKLSAIEEAFFLPYDLDIVIVDEHLQRLLEEVKANPPVPGEEESL</sequence>
<dbReference type="PANTHER" id="PTHR34796:SF1">
    <property type="entry name" value="EXPRESSED PROTEIN"/>
    <property type="match status" value="1"/>
</dbReference>
<evidence type="ECO:0000313" key="2">
    <source>
        <dbReference type="Proteomes" id="UP001649230"/>
    </source>
</evidence>
<protein>
    <submittedName>
        <fullName evidence="1">DUF309 domain-containing protein</fullName>
    </submittedName>
</protein>
<proteinExistence type="predicted"/>
<dbReference type="Pfam" id="PF03745">
    <property type="entry name" value="DUF309"/>
    <property type="match status" value="1"/>
</dbReference>
<organism evidence="1 2">
    <name type="scientific">Paenibacillus hexagrammi</name>
    <dbReference type="NCBI Taxonomy" id="2908839"/>
    <lineage>
        <taxon>Bacteria</taxon>
        <taxon>Bacillati</taxon>
        <taxon>Bacillota</taxon>
        <taxon>Bacilli</taxon>
        <taxon>Bacillales</taxon>
        <taxon>Paenibacillaceae</taxon>
        <taxon>Paenibacillus</taxon>
    </lineage>
</organism>
<name>A0ABY3SEJ9_9BACL</name>
<dbReference type="EMBL" id="CP090978">
    <property type="protein sequence ID" value="UJF31581.1"/>
    <property type="molecule type" value="Genomic_DNA"/>
</dbReference>
<dbReference type="Proteomes" id="UP001649230">
    <property type="component" value="Chromosome"/>
</dbReference>
<dbReference type="PANTHER" id="PTHR34796">
    <property type="entry name" value="EXPRESSED PROTEIN"/>
    <property type="match status" value="1"/>
</dbReference>